<keyword evidence="6 9" id="KW-1133">Transmembrane helix</keyword>
<keyword evidence="12" id="KW-1185">Reference proteome</keyword>
<dbReference type="Gene3D" id="3.60.110.10">
    <property type="entry name" value="Carbon-nitrogen hydrolase"/>
    <property type="match status" value="1"/>
</dbReference>
<feature type="domain" description="CN hydrolase" evidence="10">
    <location>
        <begin position="224"/>
        <end position="462"/>
    </location>
</feature>
<evidence type="ECO:0000256" key="8">
    <source>
        <dbReference type="ARBA" id="ARBA00023315"/>
    </source>
</evidence>
<dbReference type="PROSITE" id="PS50263">
    <property type="entry name" value="CN_HYDROLASE"/>
    <property type="match status" value="1"/>
</dbReference>
<dbReference type="PANTHER" id="PTHR38686">
    <property type="entry name" value="APOLIPOPROTEIN N-ACYLTRANSFERASE"/>
    <property type="match status" value="1"/>
</dbReference>
<accession>A0ABW3ZLK2</accession>
<feature type="transmembrane region" description="Helical" evidence="9">
    <location>
        <begin position="123"/>
        <end position="148"/>
    </location>
</feature>
<evidence type="ECO:0000256" key="3">
    <source>
        <dbReference type="ARBA" id="ARBA00022475"/>
    </source>
</evidence>
<dbReference type="EMBL" id="JBHTMU010000028">
    <property type="protein sequence ID" value="MFD1343652.1"/>
    <property type="molecule type" value="Genomic_DNA"/>
</dbReference>
<feature type="transmembrane region" description="Helical" evidence="9">
    <location>
        <begin position="468"/>
        <end position="489"/>
    </location>
</feature>
<feature type="transmembrane region" description="Helical" evidence="9">
    <location>
        <begin position="35"/>
        <end position="52"/>
    </location>
</feature>
<evidence type="ECO:0000256" key="6">
    <source>
        <dbReference type="ARBA" id="ARBA00022989"/>
    </source>
</evidence>
<dbReference type="Pfam" id="PF00795">
    <property type="entry name" value="CN_hydrolase"/>
    <property type="match status" value="1"/>
</dbReference>
<dbReference type="Proteomes" id="UP001597135">
    <property type="component" value="Unassembled WGS sequence"/>
</dbReference>
<proteinExistence type="inferred from homology"/>
<keyword evidence="8 9" id="KW-0012">Acyltransferase</keyword>
<sequence length="497" mass="53340">MAETSGLRRKRSALARPALALGLGGLFALGQAPWSLWYVALPALVLGVALISGARRPRVAGWSGWTFGVGYFAVSLNWITEPFQVDAAVTGWMAPFALVLIAAGLALFWALPAWASARIGQRWALVPLWTLAELARAYILTGFPWGLLGYFWTETPVAQWSAWIGPHGLVLLTLTTAMLAARAVTLRRPLPALAALALLAGLWGGGAARIGAMDEGAGPIVRLVQPNAPQAEKWKRDRIPVFFERLVFYTGLEPRPDLIVTPETVLPMMLDNAGEALAILHEEGGSVPMVIGVQRVEEGRYYNSAIYMNADGAVSQTYDKHHLVPFGEYMPAAWAFRHVGIGGLAQRAEYGYSAGPGPQLMDLGAIGKALPLICYEAVFPQDVRGTDERPALLLQLTNDAWFGAASGPYQHLAQARLRAIEQGLPVLRAANTGVSAVIDPWGRVLGSLPLGAEGALDLPLPPPGPVTLYARTGDIPVFLLLLALALLALTGRRRHSD</sequence>
<evidence type="ECO:0000313" key="12">
    <source>
        <dbReference type="Proteomes" id="UP001597135"/>
    </source>
</evidence>
<dbReference type="CDD" id="cd07571">
    <property type="entry name" value="ALP_N-acyl_transferase"/>
    <property type="match status" value="1"/>
</dbReference>
<evidence type="ECO:0000256" key="9">
    <source>
        <dbReference type="HAMAP-Rule" id="MF_01148"/>
    </source>
</evidence>
<comment type="catalytic activity">
    <reaction evidence="9">
        <text>N-terminal S-1,2-diacyl-sn-glyceryl-L-cysteinyl-[lipoprotein] + a glycerophospholipid = N-acyl-S-1,2-diacyl-sn-glyceryl-L-cysteinyl-[lipoprotein] + a 2-acyl-sn-glycero-3-phospholipid + H(+)</text>
        <dbReference type="Rhea" id="RHEA:48228"/>
        <dbReference type="Rhea" id="RHEA-COMP:14681"/>
        <dbReference type="Rhea" id="RHEA-COMP:14684"/>
        <dbReference type="ChEBI" id="CHEBI:15378"/>
        <dbReference type="ChEBI" id="CHEBI:136912"/>
        <dbReference type="ChEBI" id="CHEBI:140656"/>
        <dbReference type="ChEBI" id="CHEBI:140657"/>
        <dbReference type="ChEBI" id="CHEBI:140660"/>
        <dbReference type="EC" id="2.3.1.269"/>
    </reaction>
</comment>
<feature type="transmembrane region" description="Helical" evidence="9">
    <location>
        <begin position="160"/>
        <end position="181"/>
    </location>
</feature>
<evidence type="ECO:0000256" key="2">
    <source>
        <dbReference type="ARBA" id="ARBA00010065"/>
    </source>
</evidence>
<evidence type="ECO:0000313" key="11">
    <source>
        <dbReference type="EMBL" id="MFD1343652.1"/>
    </source>
</evidence>
<name>A0ABW3ZLK2_9RHOB</name>
<dbReference type="InterPro" id="IPR003010">
    <property type="entry name" value="C-N_Hydrolase"/>
</dbReference>
<keyword evidence="7 9" id="KW-0472">Membrane</keyword>
<keyword evidence="4 9" id="KW-0808">Transferase</keyword>
<protein>
    <recommendedName>
        <fullName evidence="9">Apolipoprotein N-acyltransferase</fullName>
        <shortName evidence="9">ALP N-acyltransferase</shortName>
        <ecNumber evidence="9">2.3.1.269</ecNumber>
    </recommendedName>
</protein>
<keyword evidence="5 9" id="KW-0812">Transmembrane</keyword>
<dbReference type="SUPFAM" id="SSF56317">
    <property type="entry name" value="Carbon-nitrogen hydrolase"/>
    <property type="match status" value="1"/>
</dbReference>
<dbReference type="Pfam" id="PF20154">
    <property type="entry name" value="LNT_N"/>
    <property type="match status" value="1"/>
</dbReference>
<dbReference type="RefSeq" id="WP_386804786.1">
    <property type="nucleotide sequence ID" value="NZ_JBHTMU010000028.1"/>
</dbReference>
<evidence type="ECO:0000256" key="7">
    <source>
        <dbReference type="ARBA" id="ARBA00023136"/>
    </source>
</evidence>
<dbReference type="EC" id="2.3.1.269" evidence="9"/>
<dbReference type="NCBIfam" id="TIGR00546">
    <property type="entry name" value="lnt"/>
    <property type="match status" value="1"/>
</dbReference>
<feature type="transmembrane region" description="Helical" evidence="9">
    <location>
        <begin position="59"/>
        <end position="80"/>
    </location>
</feature>
<dbReference type="PANTHER" id="PTHR38686:SF1">
    <property type="entry name" value="APOLIPOPROTEIN N-ACYLTRANSFERASE"/>
    <property type="match status" value="1"/>
</dbReference>
<reference evidence="12" key="1">
    <citation type="journal article" date="2019" name="Int. J. Syst. Evol. Microbiol.">
        <title>The Global Catalogue of Microorganisms (GCM) 10K type strain sequencing project: providing services to taxonomists for standard genome sequencing and annotation.</title>
        <authorList>
            <consortium name="The Broad Institute Genomics Platform"/>
            <consortium name="The Broad Institute Genome Sequencing Center for Infectious Disease"/>
            <person name="Wu L."/>
            <person name="Ma J."/>
        </authorList>
    </citation>
    <scope>NUCLEOTIDE SEQUENCE [LARGE SCALE GENOMIC DNA]</scope>
    <source>
        <strain evidence="12">CCUG 62953</strain>
    </source>
</reference>
<dbReference type="HAMAP" id="MF_01148">
    <property type="entry name" value="Lnt"/>
    <property type="match status" value="1"/>
</dbReference>
<comment type="function">
    <text evidence="9">Catalyzes the phospholipid dependent N-acylation of the N-terminal cysteine of apolipoprotein, the last step in lipoprotein maturation.</text>
</comment>
<feature type="transmembrane region" description="Helical" evidence="9">
    <location>
        <begin position="12"/>
        <end position="29"/>
    </location>
</feature>
<dbReference type="GO" id="GO:0016746">
    <property type="term" value="F:acyltransferase activity"/>
    <property type="evidence" value="ECO:0007669"/>
    <property type="project" value="UniProtKB-KW"/>
</dbReference>
<dbReference type="InterPro" id="IPR045378">
    <property type="entry name" value="LNT_N"/>
</dbReference>
<evidence type="ECO:0000256" key="4">
    <source>
        <dbReference type="ARBA" id="ARBA00022679"/>
    </source>
</evidence>
<organism evidence="11 12">
    <name type="scientific">Litorisediminicola beolgyonensis</name>
    <dbReference type="NCBI Taxonomy" id="1173614"/>
    <lineage>
        <taxon>Bacteria</taxon>
        <taxon>Pseudomonadati</taxon>
        <taxon>Pseudomonadota</taxon>
        <taxon>Alphaproteobacteria</taxon>
        <taxon>Rhodobacterales</taxon>
        <taxon>Paracoccaceae</taxon>
        <taxon>Litorisediminicola</taxon>
    </lineage>
</organism>
<evidence type="ECO:0000259" key="10">
    <source>
        <dbReference type="PROSITE" id="PS50263"/>
    </source>
</evidence>
<comment type="subcellular location">
    <subcellularLocation>
        <location evidence="1 9">Cell membrane</location>
        <topology evidence="1 9">Multi-pass membrane protein</topology>
    </subcellularLocation>
</comment>
<gene>
    <name evidence="9 11" type="primary">lnt</name>
    <name evidence="11" type="ORF">ACFQ4E_14575</name>
</gene>
<evidence type="ECO:0000256" key="1">
    <source>
        <dbReference type="ARBA" id="ARBA00004651"/>
    </source>
</evidence>
<comment type="caution">
    <text evidence="11">The sequence shown here is derived from an EMBL/GenBank/DDBJ whole genome shotgun (WGS) entry which is preliminary data.</text>
</comment>
<comment type="similarity">
    <text evidence="2 9">Belongs to the CN hydrolase family. Apolipoprotein N-acyltransferase subfamily.</text>
</comment>
<feature type="transmembrane region" description="Helical" evidence="9">
    <location>
        <begin position="193"/>
        <end position="212"/>
    </location>
</feature>
<comment type="pathway">
    <text evidence="9">Protein modification; lipoprotein biosynthesis (N-acyl transfer).</text>
</comment>
<dbReference type="InterPro" id="IPR036526">
    <property type="entry name" value="C-N_Hydrolase_sf"/>
</dbReference>
<dbReference type="InterPro" id="IPR004563">
    <property type="entry name" value="Apolipo_AcylTrfase"/>
</dbReference>
<keyword evidence="3 9" id="KW-1003">Cell membrane</keyword>
<feature type="transmembrane region" description="Helical" evidence="9">
    <location>
        <begin position="92"/>
        <end position="111"/>
    </location>
</feature>
<evidence type="ECO:0000256" key="5">
    <source>
        <dbReference type="ARBA" id="ARBA00022692"/>
    </source>
</evidence>